<name>A0A5K7ZAA4_9BACT</name>
<dbReference type="EMBL" id="AP021875">
    <property type="protein sequence ID" value="BBO77988.1"/>
    <property type="molecule type" value="Genomic_DNA"/>
</dbReference>
<dbReference type="OrthoDB" id="5420489at2"/>
<keyword evidence="2" id="KW-1185">Reference proteome</keyword>
<gene>
    <name evidence="1" type="ORF">DSCW_54050</name>
</gene>
<evidence type="ECO:0000313" key="1">
    <source>
        <dbReference type="EMBL" id="BBO77988.1"/>
    </source>
</evidence>
<reference evidence="1 2" key="1">
    <citation type="submission" date="2019-11" db="EMBL/GenBank/DDBJ databases">
        <title>Comparative genomics of hydrocarbon-degrading Desulfosarcina strains.</title>
        <authorList>
            <person name="Watanabe M."/>
            <person name="Kojima H."/>
            <person name="Fukui M."/>
        </authorList>
    </citation>
    <scope>NUCLEOTIDE SEQUENCE [LARGE SCALE GENOMIC DNA]</scope>
    <source>
        <strain evidence="1 2">PP31</strain>
    </source>
</reference>
<dbReference type="KEGG" id="dwd:DSCW_54050"/>
<organism evidence="1 2">
    <name type="scientific">Desulfosarcina widdelii</name>
    <dbReference type="NCBI Taxonomy" id="947919"/>
    <lineage>
        <taxon>Bacteria</taxon>
        <taxon>Pseudomonadati</taxon>
        <taxon>Thermodesulfobacteriota</taxon>
        <taxon>Desulfobacteria</taxon>
        <taxon>Desulfobacterales</taxon>
        <taxon>Desulfosarcinaceae</taxon>
        <taxon>Desulfosarcina</taxon>
    </lineage>
</organism>
<dbReference type="RefSeq" id="WP_155306666.1">
    <property type="nucleotide sequence ID" value="NZ_AP021875.1"/>
</dbReference>
<dbReference type="Proteomes" id="UP000427769">
    <property type="component" value="Chromosome"/>
</dbReference>
<evidence type="ECO:0000313" key="2">
    <source>
        <dbReference type="Proteomes" id="UP000427769"/>
    </source>
</evidence>
<proteinExistence type="predicted"/>
<protein>
    <submittedName>
        <fullName evidence="1">Uncharacterized protein</fullName>
    </submittedName>
</protein>
<accession>A0A5K7ZAA4</accession>
<dbReference type="AlphaFoldDB" id="A0A5K7ZAA4"/>
<sequence length="114" mass="12548">MTPYELSKLIHMELSPIAPRLSAAINRALVDIGEGSVLVGLGPGTNENDNVSFQESETIHATDADADSALAKIRAMMWKLEENSSWKVIIDMKTKRPGEPLDLLYTLVRIKEGL</sequence>